<name>A0AAD5V6Q4_9APHY</name>
<protein>
    <recommendedName>
        <fullName evidence="3">F-box domain-containing protein</fullName>
    </recommendedName>
</protein>
<keyword evidence="2" id="KW-1185">Reference proteome</keyword>
<dbReference type="Gene3D" id="3.80.10.10">
    <property type="entry name" value="Ribonuclease Inhibitor"/>
    <property type="match status" value="1"/>
</dbReference>
<evidence type="ECO:0000313" key="1">
    <source>
        <dbReference type="EMBL" id="KAJ3487523.1"/>
    </source>
</evidence>
<gene>
    <name evidence="1" type="ORF">NLI96_g3476</name>
</gene>
<dbReference type="EMBL" id="JANAWD010000089">
    <property type="protein sequence ID" value="KAJ3487523.1"/>
    <property type="molecule type" value="Genomic_DNA"/>
</dbReference>
<proteinExistence type="predicted"/>
<organism evidence="1 2">
    <name type="scientific">Meripilus lineatus</name>
    <dbReference type="NCBI Taxonomy" id="2056292"/>
    <lineage>
        <taxon>Eukaryota</taxon>
        <taxon>Fungi</taxon>
        <taxon>Dikarya</taxon>
        <taxon>Basidiomycota</taxon>
        <taxon>Agaricomycotina</taxon>
        <taxon>Agaricomycetes</taxon>
        <taxon>Polyporales</taxon>
        <taxon>Meripilaceae</taxon>
        <taxon>Meripilus</taxon>
    </lineage>
</organism>
<dbReference type="AlphaFoldDB" id="A0AAD5V6Q4"/>
<dbReference type="Proteomes" id="UP001212997">
    <property type="component" value="Unassembled WGS sequence"/>
</dbReference>
<evidence type="ECO:0008006" key="3">
    <source>
        <dbReference type="Google" id="ProtNLM"/>
    </source>
</evidence>
<sequence>MEGSPGFYLPQEMTDAILDQAQDDKKTLRACTLVAKSWSHQSCRYLYRHIRIQMTTTPGILSTFIETLHTSVKLHASLQRLTITGSYTPLSIDCIDAPSDNRLWLRAEVLYQILSCLPALRHLSIRSAYIESGGMPSHSFPCRFTLSRLEVHHVDSTSRLSTMCPVPLLNILALFSELDVLIVTGIDPLWKVSTDPAGTTREYFPARTMIRYLDLSALLTTSLPIKWSKVVEPSALRTLSGHLASGDGNQDLCALMKGCRALERVTLSVGTFLGEMSMFKIFADNIQTTNEETDGFDYRDLRLGSFPNLHSVAFNQVSVGHPRVRPSFTVLLGLISTLHPETVSSITIGMIYCGISIAMLEVDWKGLQNSLERLRGLEDVILPVPWMRSGCVSQTQEVVAAQWDRLVRTSLPALNAKGILRTGGISSAPRGKV</sequence>
<accession>A0AAD5V6Q4</accession>
<comment type="caution">
    <text evidence="1">The sequence shown here is derived from an EMBL/GenBank/DDBJ whole genome shotgun (WGS) entry which is preliminary data.</text>
</comment>
<evidence type="ECO:0000313" key="2">
    <source>
        <dbReference type="Proteomes" id="UP001212997"/>
    </source>
</evidence>
<reference evidence="1" key="1">
    <citation type="submission" date="2022-07" db="EMBL/GenBank/DDBJ databases">
        <title>Genome Sequence of Physisporinus lineatus.</title>
        <authorList>
            <person name="Buettner E."/>
        </authorList>
    </citation>
    <scope>NUCLEOTIDE SEQUENCE</scope>
    <source>
        <strain evidence="1">VT162</strain>
    </source>
</reference>
<dbReference type="InterPro" id="IPR032675">
    <property type="entry name" value="LRR_dom_sf"/>
</dbReference>